<name>A0ABU4WAK5_9FUSO</name>
<reference evidence="2" key="1">
    <citation type="submission" date="2023-07" db="EMBL/GenBank/DDBJ databases">
        <authorList>
            <person name="Colorado M.A."/>
            <person name="Villamil L.M."/>
            <person name="Melo J.F."/>
            <person name="Rodriguez J.A."/>
            <person name="Ruiz R.Y."/>
        </authorList>
    </citation>
    <scope>NUCLEOTIDE SEQUENCE [LARGE SCALE GENOMIC DNA]</scope>
    <source>
        <strain evidence="2">C33</strain>
    </source>
</reference>
<sequence length="59" mass="6381">MKKLVLGSIFFSLFLVGCSSTQPQEEVVVQDTVVEEVVVATPEPVEAPVQALPKPLLDK</sequence>
<accession>A0ABU4WAK5</accession>
<proteinExistence type="predicted"/>
<dbReference type="PROSITE" id="PS51257">
    <property type="entry name" value="PROKAR_LIPOPROTEIN"/>
    <property type="match status" value="1"/>
</dbReference>
<gene>
    <name evidence="1" type="ORF">RFV38_08665</name>
</gene>
<evidence type="ECO:0000313" key="1">
    <source>
        <dbReference type="EMBL" id="MDX8336566.1"/>
    </source>
</evidence>
<organism evidence="1 2">
    <name type="scientific">Candidatus Cetobacterium colombiensis</name>
    <dbReference type="NCBI Taxonomy" id="3073100"/>
    <lineage>
        <taxon>Bacteria</taxon>
        <taxon>Fusobacteriati</taxon>
        <taxon>Fusobacteriota</taxon>
        <taxon>Fusobacteriia</taxon>
        <taxon>Fusobacteriales</taxon>
        <taxon>Fusobacteriaceae</taxon>
        <taxon>Cetobacterium</taxon>
    </lineage>
</organism>
<protein>
    <submittedName>
        <fullName evidence="1">Uncharacterized protein</fullName>
    </submittedName>
</protein>
<keyword evidence="2" id="KW-1185">Reference proteome</keyword>
<dbReference type="RefSeq" id="WP_320313952.1">
    <property type="nucleotide sequence ID" value="NZ_JAVIKH010000011.1"/>
</dbReference>
<comment type="caution">
    <text evidence="1">The sequence shown here is derived from an EMBL/GenBank/DDBJ whole genome shotgun (WGS) entry which is preliminary data.</text>
</comment>
<dbReference type="EMBL" id="JAVIKH010000011">
    <property type="protein sequence ID" value="MDX8336566.1"/>
    <property type="molecule type" value="Genomic_DNA"/>
</dbReference>
<dbReference type="Proteomes" id="UP001279681">
    <property type="component" value="Unassembled WGS sequence"/>
</dbReference>
<evidence type="ECO:0000313" key="2">
    <source>
        <dbReference type="Proteomes" id="UP001279681"/>
    </source>
</evidence>